<dbReference type="GO" id="GO:0043027">
    <property type="term" value="F:cysteine-type endopeptidase inhibitor activity involved in apoptotic process"/>
    <property type="evidence" value="ECO:0007669"/>
    <property type="project" value="TreeGrafter"/>
</dbReference>
<name>A0A7R8VBQ8_TIMDO</name>
<dbReference type="AlphaFoldDB" id="A0A7R8VBQ8"/>
<dbReference type="SUPFAM" id="SSF57924">
    <property type="entry name" value="Inhibitor of apoptosis (IAP) repeat"/>
    <property type="match status" value="1"/>
</dbReference>
<accession>A0A7R8VBQ8</accession>
<dbReference type="GO" id="GO:0051726">
    <property type="term" value="P:regulation of cell cycle"/>
    <property type="evidence" value="ECO:0007669"/>
    <property type="project" value="TreeGrafter"/>
</dbReference>
<dbReference type="PROSITE" id="PS50143">
    <property type="entry name" value="BIR_REPEAT_2"/>
    <property type="match status" value="1"/>
</dbReference>
<dbReference type="GO" id="GO:0043066">
    <property type="term" value="P:negative regulation of apoptotic process"/>
    <property type="evidence" value="ECO:0007669"/>
    <property type="project" value="TreeGrafter"/>
</dbReference>
<organism evidence="1">
    <name type="scientific">Timema douglasi</name>
    <name type="common">Walking stick</name>
    <dbReference type="NCBI Taxonomy" id="61478"/>
    <lineage>
        <taxon>Eukaryota</taxon>
        <taxon>Metazoa</taxon>
        <taxon>Ecdysozoa</taxon>
        <taxon>Arthropoda</taxon>
        <taxon>Hexapoda</taxon>
        <taxon>Insecta</taxon>
        <taxon>Pterygota</taxon>
        <taxon>Neoptera</taxon>
        <taxon>Polyneoptera</taxon>
        <taxon>Phasmatodea</taxon>
        <taxon>Timematodea</taxon>
        <taxon>Timematoidea</taxon>
        <taxon>Timematidae</taxon>
        <taxon>Timema</taxon>
    </lineage>
</organism>
<proteinExistence type="predicted"/>
<dbReference type="Pfam" id="PF00653">
    <property type="entry name" value="BIR"/>
    <property type="match status" value="1"/>
</dbReference>
<dbReference type="GO" id="GO:0005634">
    <property type="term" value="C:nucleus"/>
    <property type="evidence" value="ECO:0007669"/>
    <property type="project" value="TreeGrafter"/>
</dbReference>
<dbReference type="Gene3D" id="1.10.1170.10">
    <property type="entry name" value="Inhibitor Of Apoptosis Protein (2mihbC-IAP-1), Chain A"/>
    <property type="match status" value="1"/>
</dbReference>
<sequence>MNYIVSFSIDGEQEFSLNGAMKMNCEEKRLVTFNTWPANAPVDARRMAKAGFVYTGKGLVVECFLCHGRIDDWDYGDQAMARHRIMYPNCPFVLDPNQAGNIPLTGTGILAPTSQPQIFTGTTAPNSVIALKMLTLNDPMCINAAIVAASLSRVGGGFHMLAATPTLSTAWTAQQSMFSKLTVTSSSLYLAPKRTPLSIGLLGGHYHPCFPAAMGSSLFSYWTRPGTSKVYLTQWFLGHKQLESGYPTPVSHLTPSYLPLRLTLPGLHPTSHHDSRCRDFILPPITTAIAGTPSYRLLTIYNGGSTWRNSCPFSREGGVEMEVDAPISCATLPLVVDRRSSPVDTTQVYLDKANLDAARASLGHYLDCVNYSSQPTWMGSDALKKINTMRMTYKQAADKVKATNTTGIATEDVYVPNAVWYEIANRFLRGVMSIRNSKFTNLVQVDSSQNTEGEIRKRKLIQIIKWTDRQNVRFMELYEAEGVLWNNQKESKTEDDTINSHSVDSDVISLNAESSCPITVTESSGEPIHDSGNNITPHTAITNVGPPKPGCSGFKTPKSSFVRKFNFLYEHIRDCSDTLQNQIRHLFDVFLSVQICHCGETLVEAPLPVLFNFKMLWFIMSYYSFGLYAKEGALQLKGQPTTRIPLIQSRAKMMVLMAMTNKIEENSEDGIIQNIDKAVVTHELSTNCTNYTEAEGYSDIHVASTGIAENPDDILHSATTTRSLTVEEGDYVVGQTFDEEQAVAIIEANAAISCSSVIADLAYLFTTLVGVRPFKAETT</sequence>
<dbReference type="InterPro" id="IPR050784">
    <property type="entry name" value="IAP"/>
</dbReference>
<dbReference type="GO" id="GO:0005737">
    <property type="term" value="C:cytoplasm"/>
    <property type="evidence" value="ECO:0007669"/>
    <property type="project" value="TreeGrafter"/>
</dbReference>
<evidence type="ECO:0000313" key="1">
    <source>
        <dbReference type="EMBL" id="CAD7195446.1"/>
    </source>
</evidence>
<protein>
    <submittedName>
        <fullName evidence="1">Uncharacterized protein</fullName>
    </submittedName>
</protein>
<dbReference type="EMBL" id="OA564754">
    <property type="protein sequence ID" value="CAD7195446.1"/>
    <property type="molecule type" value="Genomic_DNA"/>
</dbReference>
<reference evidence="1" key="1">
    <citation type="submission" date="2020-11" db="EMBL/GenBank/DDBJ databases">
        <authorList>
            <person name="Tran Van P."/>
        </authorList>
    </citation>
    <scope>NUCLEOTIDE SEQUENCE</scope>
</reference>
<gene>
    <name evidence="1" type="ORF">TDIB3V08_LOCUS1830</name>
</gene>
<dbReference type="PROSITE" id="PS01282">
    <property type="entry name" value="BIR_REPEAT_1"/>
    <property type="match status" value="1"/>
</dbReference>
<dbReference type="PANTHER" id="PTHR10044">
    <property type="entry name" value="INHIBITOR OF APOPTOSIS"/>
    <property type="match status" value="1"/>
</dbReference>
<dbReference type="InterPro" id="IPR001370">
    <property type="entry name" value="BIR_rpt"/>
</dbReference>
<dbReference type="CDD" id="cd00022">
    <property type="entry name" value="BIR"/>
    <property type="match status" value="1"/>
</dbReference>
<dbReference type="SMART" id="SM00238">
    <property type="entry name" value="BIR"/>
    <property type="match status" value="1"/>
</dbReference>
<dbReference type="PANTHER" id="PTHR10044:SF139">
    <property type="entry name" value="DEATH-ASSOCIATED INHIBITOR OF APOPTOSIS 2"/>
    <property type="match status" value="1"/>
</dbReference>